<feature type="coiled-coil region" evidence="1">
    <location>
        <begin position="36"/>
        <end position="98"/>
    </location>
</feature>
<dbReference type="AlphaFoldDB" id="A0A512IT95"/>
<protein>
    <submittedName>
        <fullName evidence="3">Uncharacterized protein</fullName>
    </submittedName>
</protein>
<evidence type="ECO:0000313" key="3">
    <source>
        <dbReference type="EMBL" id="GEP00859.1"/>
    </source>
</evidence>
<keyword evidence="4" id="KW-1185">Reference proteome</keyword>
<evidence type="ECO:0000313" key="4">
    <source>
        <dbReference type="Proteomes" id="UP000321258"/>
    </source>
</evidence>
<organism evidence="3 4">
    <name type="scientific">Methylobacterium haplocladii</name>
    <dbReference type="NCBI Taxonomy" id="1176176"/>
    <lineage>
        <taxon>Bacteria</taxon>
        <taxon>Pseudomonadati</taxon>
        <taxon>Pseudomonadota</taxon>
        <taxon>Alphaproteobacteria</taxon>
        <taxon>Hyphomicrobiales</taxon>
        <taxon>Methylobacteriaceae</taxon>
        <taxon>Methylobacterium</taxon>
    </lineage>
</organism>
<dbReference type="EMBL" id="BJZT01000036">
    <property type="protein sequence ID" value="GEP00859.1"/>
    <property type="molecule type" value="Genomic_DNA"/>
</dbReference>
<sequence>MQELLGLLTMVVDRVAAANARTAEAESRAARMAVLLDALSDENAALGADLEEAEDALTESRETIRFLRAQVEAGERLAEALEARAADAELRIVRASDALGLSAPVDPPATIGERPRPSVALH</sequence>
<evidence type="ECO:0000256" key="1">
    <source>
        <dbReference type="SAM" id="Coils"/>
    </source>
</evidence>
<comment type="caution">
    <text evidence="3">The sequence shown here is derived from an EMBL/GenBank/DDBJ whole genome shotgun (WGS) entry which is preliminary data.</text>
</comment>
<gene>
    <name evidence="3" type="ORF">MHA02_32460</name>
</gene>
<dbReference type="SUPFAM" id="SSF57997">
    <property type="entry name" value="Tropomyosin"/>
    <property type="match status" value="1"/>
</dbReference>
<proteinExistence type="predicted"/>
<evidence type="ECO:0000256" key="2">
    <source>
        <dbReference type="SAM" id="MobiDB-lite"/>
    </source>
</evidence>
<name>A0A512IT95_9HYPH</name>
<keyword evidence="1" id="KW-0175">Coiled coil</keyword>
<reference evidence="3 4" key="1">
    <citation type="submission" date="2019-07" db="EMBL/GenBank/DDBJ databases">
        <title>Whole genome shotgun sequence of Methylobacterium haplocladii NBRC 107714.</title>
        <authorList>
            <person name="Hosoyama A."/>
            <person name="Uohara A."/>
            <person name="Ohji S."/>
            <person name="Ichikawa N."/>
        </authorList>
    </citation>
    <scope>NUCLEOTIDE SEQUENCE [LARGE SCALE GENOMIC DNA]</scope>
    <source>
        <strain evidence="3 4">NBRC 107714</strain>
    </source>
</reference>
<accession>A0A512IT95</accession>
<dbReference type="Proteomes" id="UP000321258">
    <property type="component" value="Unassembled WGS sequence"/>
</dbReference>
<feature type="region of interest" description="Disordered" evidence="2">
    <location>
        <begin position="101"/>
        <end position="122"/>
    </location>
</feature>